<dbReference type="InterPro" id="IPR000073">
    <property type="entry name" value="AB_hydrolase_1"/>
</dbReference>
<dbReference type="GO" id="GO:0016746">
    <property type="term" value="F:acyltransferase activity"/>
    <property type="evidence" value="ECO:0007669"/>
    <property type="project" value="UniProtKB-KW"/>
</dbReference>
<dbReference type="Pfam" id="PF00561">
    <property type="entry name" value="Abhydrolase_1"/>
    <property type="match status" value="1"/>
</dbReference>
<dbReference type="HOGENOM" id="CLU_020336_50_1_9"/>
<dbReference type="RefSeq" id="WP_015262114.1">
    <property type="nucleotide sequence ID" value="NC_019903.1"/>
</dbReference>
<keyword evidence="3" id="KW-1185">Reference proteome</keyword>
<reference evidence="3" key="1">
    <citation type="submission" date="2012-02" db="EMBL/GenBank/DDBJ databases">
        <title>Complete sequence of Desulfitobacterium dichloroeliminans LMG P-21439.</title>
        <authorList>
            <person name="Lucas S."/>
            <person name="Han J."/>
            <person name="Lapidus A."/>
            <person name="Cheng J.-F."/>
            <person name="Goodwin L."/>
            <person name="Pitluck S."/>
            <person name="Peters L."/>
            <person name="Ovchinnikova G."/>
            <person name="Teshima H."/>
            <person name="Detter J.C."/>
            <person name="Han C."/>
            <person name="Tapia R."/>
            <person name="Land M."/>
            <person name="Hauser L."/>
            <person name="Kyrpides N."/>
            <person name="Ivanova N."/>
            <person name="Pagani I."/>
            <person name="Kruse T."/>
            <person name="de Vos W.M."/>
            <person name="Boon N."/>
            <person name="Smidt H."/>
            <person name="Woyke T."/>
        </authorList>
    </citation>
    <scope>NUCLEOTIDE SEQUENCE [LARGE SCALE GENOMIC DNA]</scope>
    <source>
        <strain evidence="3">LMG P-21439 / DCA1</strain>
    </source>
</reference>
<dbReference type="Gene3D" id="3.40.50.1820">
    <property type="entry name" value="alpha/beta hydrolase"/>
    <property type="match status" value="1"/>
</dbReference>
<keyword evidence="2" id="KW-0012">Acyltransferase</keyword>
<sequence>MPFATLANGKLHFLDRGTGKPLVFIHGLGANLSFYDPQINFFSKTHRVICPELRGNARSSKLNVPISKILDTQCSDVAALIEKLGIDQVVLAGTSYGGAFCFNFVLRYPEKVSGLVVADTLGDTKISSAREAFLVLLHYCGLWGLYLPKPLLTFLIKREYKQWPLTQRHMVDFVQGMRRTEFLLQLLAMNRINFTPYLKQVNCPVLGIVGDQNKVGVRWMKSAMKEIPQSSLEIVSHSFDPTNLCQPKQYNHLVKEFLEKLDHI</sequence>
<dbReference type="InterPro" id="IPR029058">
    <property type="entry name" value="AB_hydrolase_fold"/>
</dbReference>
<accession>L0F5N2</accession>
<organism evidence="2 3">
    <name type="scientific">Desulfitobacterium dichloroeliminans (strain LMG P-21439 / DCA1)</name>
    <dbReference type="NCBI Taxonomy" id="871963"/>
    <lineage>
        <taxon>Bacteria</taxon>
        <taxon>Bacillati</taxon>
        <taxon>Bacillota</taxon>
        <taxon>Clostridia</taxon>
        <taxon>Eubacteriales</taxon>
        <taxon>Desulfitobacteriaceae</taxon>
        <taxon>Desulfitobacterium</taxon>
    </lineage>
</organism>
<evidence type="ECO:0000313" key="3">
    <source>
        <dbReference type="Proteomes" id="UP000010797"/>
    </source>
</evidence>
<dbReference type="PANTHER" id="PTHR43798">
    <property type="entry name" value="MONOACYLGLYCEROL LIPASE"/>
    <property type="match status" value="1"/>
</dbReference>
<evidence type="ECO:0000259" key="1">
    <source>
        <dbReference type="Pfam" id="PF00561"/>
    </source>
</evidence>
<gene>
    <name evidence="2" type="ordered locus">Desdi_1635</name>
</gene>
<dbReference type="AlphaFoldDB" id="L0F5N2"/>
<dbReference type="Proteomes" id="UP000010797">
    <property type="component" value="Chromosome"/>
</dbReference>
<protein>
    <submittedName>
        <fullName evidence="2">Putative hydrolase or acyltransferase of alpha/beta superfamily</fullName>
    </submittedName>
</protein>
<dbReference type="GO" id="GO:0016787">
    <property type="term" value="F:hydrolase activity"/>
    <property type="evidence" value="ECO:0007669"/>
    <property type="project" value="UniProtKB-KW"/>
</dbReference>
<dbReference type="OrthoDB" id="9775557at2"/>
<proteinExistence type="predicted"/>
<dbReference type="EMBL" id="CP003344">
    <property type="protein sequence ID" value="AGA69124.1"/>
    <property type="molecule type" value="Genomic_DNA"/>
</dbReference>
<dbReference type="SUPFAM" id="SSF53474">
    <property type="entry name" value="alpha/beta-Hydrolases"/>
    <property type="match status" value="1"/>
</dbReference>
<evidence type="ECO:0000313" key="2">
    <source>
        <dbReference type="EMBL" id="AGA69124.1"/>
    </source>
</evidence>
<dbReference type="STRING" id="871963.Desdi_1635"/>
<feature type="domain" description="AB hydrolase-1" evidence="1">
    <location>
        <begin position="20"/>
        <end position="120"/>
    </location>
</feature>
<dbReference type="InterPro" id="IPR050266">
    <property type="entry name" value="AB_hydrolase_sf"/>
</dbReference>
<keyword evidence="2" id="KW-0808">Transferase</keyword>
<dbReference type="eggNOG" id="COG0596">
    <property type="taxonomic scope" value="Bacteria"/>
</dbReference>
<keyword evidence="2" id="KW-0378">Hydrolase</keyword>
<name>L0F5N2_DESDL</name>
<dbReference type="KEGG" id="ddl:Desdi_1635"/>
<dbReference type="PRINTS" id="PR00111">
    <property type="entry name" value="ABHYDROLASE"/>
</dbReference>